<organism evidence="1 2">
    <name type="scientific">Komagataeibacter diospyri</name>
    <dbReference type="NCBI Taxonomy" id="1932662"/>
    <lineage>
        <taxon>Bacteria</taxon>
        <taxon>Pseudomonadati</taxon>
        <taxon>Pseudomonadota</taxon>
        <taxon>Alphaproteobacteria</taxon>
        <taxon>Acetobacterales</taxon>
        <taxon>Acetobacteraceae</taxon>
        <taxon>Komagataeibacter</taxon>
    </lineage>
</organism>
<evidence type="ECO:0000313" key="1">
    <source>
        <dbReference type="EMBL" id="GCE85267.1"/>
    </source>
</evidence>
<comment type="caution">
    <text evidence="1">The sequence shown here is derived from an EMBL/GenBank/DDBJ whole genome shotgun (WGS) entry which is preliminary data.</text>
</comment>
<gene>
    <name evidence="1" type="ORF">MSKU9_3408</name>
</gene>
<dbReference type="AlphaFoldDB" id="A0A4P5NXV4"/>
<proteinExistence type="predicted"/>
<name>A0A4P5NXV4_9PROT</name>
<protein>
    <submittedName>
        <fullName evidence="1">Uncharacterized protein</fullName>
    </submittedName>
</protein>
<sequence length="84" mass="9854">MADVNRLAFRHDITTEHFHRPIVQRTGQSARTPANQNIFSPHRQNRLDLNHHEASLHDRKKGGSHVLLKHVDPTEAYIERRFTK</sequence>
<dbReference type="Proteomes" id="UP000315095">
    <property type="component" value="Unassembled WGS sequence"/>
</dbReference>
<dbReference type="EMBL" id="BDLU01000082">
    <property type="protein sequence ID" value="GCE85267.1"/>
    <property type="molecule type" value="Genomic_DNA"/>
</dbReference>
<evidence type="ECO:0000313" key="2">
    <source>
        <dbReference type="Proteomes" id="UP000315095"/>
    </source>
</evidence>
<keyword evidence="2" id="KW-1185">Reference proteome</keyword>
<accession>A0A4P5NXV4</accession>
<reference evidence="2" key="1">
    <citation type="submission" date="2017-01" db="EMBL/GenBank/DDBJ databases">
        <title>Komagataeibacter sp. MSKU9 whole genome sequencing project.</title>
        <authorList>
            <person name="Matsutani M."/>
            <person name="Naloka K."/>
            <person name="Theeragool G."/>
            <person name="Yakushi T."/>
            <person name="Matsushita K."/>
        </authorList>
    </citation>
    <scope>NUCLEOTIDE SEQUENCE [LARGE SCALE GENOMIC DNA]</scope>
    <source>
        <strain evidence="2">MSKU9</strain>
    </source>
</reference>